<dbReference type="EMBL" id="CM045766">
    <property type="protein sequence ID" value="KAI8004255.1"/>
    <property type="molecule type" value="Genomic_DNA"/>
</dbReference>
<keyword evidence="2" id="KW-1185">Reference proteome</keyword>
<accession>A0ACC0GSV9</accession>
<organism evidence="1 2">
    <name type="scientific">Camellia lanceoleosa</name>
    <dbReference type="NCBI Taxonomy" id="1840588"/>
    <lineage>
        <taxon>Eukaryota</taxon>
        <taxon>Viridiplantae</taxon>
        <taxon>Streptophyta</taxon>
        <taxon>Embryophyta</taxon>
        <taxon>Tracheophyta</taxon>
        <taxon>Spermatophyta</taxon>
        <taxon>Magnoliopsida</taxon>
        <taxon>eudicotyledons</taxon>
        <taxon>Gunneridae</taxon>
        <taxon>Pentapetalae</taxon>
        <taxon>asterids</taxon>
        <taxon>Ericales</taxon>
        <taxon>Theaceae</taxon>
        <taxon>Camellia</taxon>
    </lineage>
</organism>
<evidence type="ECO:0000313" key="2">
    <source>
        <dbReference type="Proteomes" id="UP001060215"/>
    </source>
</evidence>
<evidence type="ECO:0000313" key="1">
    <source>
        <dbReference type="EMBL" id="KAI8004255.1"/>
    </source>
</evidence>
<gene>
    <name evidence="1" type="ORF">LOK49_LG08G02320</name>
</gene>
<protein>
    <submittedName>
        <fullName evidence="1">ATPase 4, plasma membrane-type</fullName>
    </submittedName>
</protein>
<name>A0ACC0GSV9_9ERIC</name>
<comment type="caution">
    <text evidence="1">The sequence shown here is derived from an EMBL/GenBank/DDBJ whole genome shotgun (WGS) entry which is preliminary data.</text>
</comment>
<dbReference type="Proteomes" id="UP001060215">
    <property type="component" value="Chromosome 9"/>
</dbReference>
<sequence>MAVSSLSMTLAPSSSSSSNRFNVPHSYCSTRVTAIFPQNIITCSGDTTYDEDRRRLGMGTNMYPSSALLGQNKDESISALPVDELIEKADGFASVFPEHKYEIVRRLQARKHICGMTGDGVNDAPALKKVDIGIAVADATDAASASDIV</sequence>
<proteinExistence type="predicted"/>
<reference evidence="1 2" key="1">
    <citation type="journal article" date="2022" name="Plant J.">
        <title>Chromosome-level genome of Camellia lanceoleosa provides a valuable resource for understanding genome evolution and self-incompatibility.</title>
        <authorList>
            <person name="Gong W."/>
            <person name="Xiao S."/>
            <person name="Wang L."/>
            <person name="Liao Z."/>
            <person name="Chang Y."/>
            <person name="Mo W."/>
            <person name="Hu G."/>
            <person name="Li W."/>
            <person name="Zhao G."/>
            <person name="Zhu H."/>
            <person name="Hu X."/>
            <person name="Ji K."/>
            <person name="Xiang X."/>
            <person name="Song Q."/>
            <person name="Yuan D."/>
            <person name="Jin S."/>
            <person name="Zhang L."/>
        </authorList>
    </citation>
    <scope>NUCLEOTIDE SEQUENCE [LARGE SCALE GENOMIC DNA]</scope>
    <source>
        <strain evidence="1">SQ_2022a</strain>
    </source>
</reference>